<dbReference type="Gene3D" id="2.70.70.10">
    <property type="entry name" value="Glucose Permease (Domain IIA)"/>
    <property type="match status" value="1"/>
</dbReference>
<dbReference type="PANTHER" id="PTHR21666:SF270">
    <property type="entry name" value="MUREIN HYDROLASE ACTIVATOR ENVC"/>
    <property type="match status" value="1"/>
</dbReference>
<dbReference type="OrthoDB" id="9801052at2"/>
<evidence type="ECO:0000313" key="3">
    <source>
        <dbReference type="Proteomes" id="UP000256373"/>
    </source>
</evidence>
<protein>
    <submittedName>
        <fullName evidence="2">Peptidase M23</fullName>
    </submittedName>
</protein>
<sequence>MNILPDLLRQQPGFANVINTGKPFRKLDFSAANTPLLKQDLTDTDSFSKYIFDEMLSQGTYTGVGGYNENRVIYLQRAHFMKEEQNPRNIHLGVDIWERAGEPVYTPLDAALHSFAFNNHLGDYGPTIILTHQLNGIEFFTLYGHLSESSLLGLYVGKEFRKGEKIGEIGNYPHNGDWPPHLHFQIIADMGNREGDFPGVCSIGDRLHFLTTCPDPNLILRIDELK</sequence>
<dbReference type="Proteomes" id="UP000256373">
    <property type="component" value="Unassembled WGS sequence"/>
</dbReference>
<name>A0A3D8Y8Z9_9BACT</name>
<dbReference type="RefSeq" id="WP_115832403.1">
    <property type="nucleotide sequence ID" value="NZ_QNUL01000016.1"/>
</dbReference>
<evidence type="ECO:0000259" key="1">
    <source>
        <dbReference type="Pfam" id="PF01551"/>
    </source>
</evidence>
<accession>A0A3D8Y8Z9</accession>
<gene>
    <name evidence="2" type="ORF">DSL64_18490</name>
</gene>
<evidence type="ECO:0000313" key="2">
    <source>
        <dbReference type="EMBL" id="REA59310.1"/>
    </source>
</evidence>
<dbReference type="AlphaFoldDB" id="A0A3D8Y8Z9"/>
<reference evidence="2 3" key="1">
    <citation type="submission" date="2018-07" db="EMBL/GenBank/DDBJ databases">
        <title>Dyadobacter roseus sp. nov., isolated from rose rhizosphere soil.</title>
        <authorList>
            <person name="Chen L."/>
        </authorList>
    </citation>
    <scope>NUCLEOTIDE SEQUENCE [LARGE SCALE GENOMIC DNA]</scope>
    <source>
        <strain evidence="2 3">RS19</strain>
    </source>
</reference>
<dbReference type="InterPro" id="IPR050570">
    <property type="entry name" value="Cell_wall_metabolism_enzyme"/>
</dbReference>
<dbReference type="GO" id="GO:0004222">
    <property type="term" value="F:metalloendopeptidase activity"/>
    <property type="evidence" value="ECO:0007669"/>
    <property type="project" value="TreeGrafter"/>
</dbReference>
<dbReference type="Pfam" id="PF01551">
    <property type="entry name" value="Peptidase_M23"/>
    <property type="match status" value="1"/>
</dbReference>
<organism evidence="2 3">
    <name type="scientific">Dyadobacter luteus</name>
    <dbReference type="NCBI Taxonomy" id="2259619"/>
    <lineage>
        <taxon>Bacteria</taxon>
        <taxon>Pseudomonadati</taxon>
        <taxon>Bacteroidota</taxon>
        <taxon>Cytophagia</taxon>
        <taxon>Cytophagales</taxon>
        <taxon>Spirosomataceae</taxon>
        <taxon>Dyadobacter</taxon>
    </lineage>
</organism>
<proteinExistence type="predicted"/>
<dbReference type="InterPro" id="IPR011055">
    <property type="entry name" value="Dup_hybrid_motif"/>
</dbReference>
<feature type="domain" description="M23ase beta-sheet core" evidence="1">
    <location>
        <begin position="90"/>
        <end position="188"/>
    </location>
</feature>
<dbReference type="PANTHER" id="PTHR21666">
    <property type="entry name" value="PEPTIDASE-RELATED"/>
    <property type="match status" value="1"/>
</dbReference>
<dbReference type="EMBL" id="QNUL01000016">
    <property type="protein sequence ID" value="REA59310.1"/>
    <property type="molecule type" value="Genomic_DNA"/>
</dbReference>
<dbReference type="CDD" id="cd12797">
    <property type="entry name" value="M23_peptidase"/>
    <property type="match status" value="1"/>
</dbReference>
<comment type="caution">
    <text evidence="2">The sequence shown here is derived from an EMBL/GenBank/DDBJ whole genome shotgun (WGS) entry which is preliminary data.</text>
</comment>
<dbReference type="InterPro" id="IPR016047">
    <property type="entry name" value="M23ase_b-sheet_dom"/>
</dbReference>
<keyword evidence="3" id="KW-1185">Reference proteome</keyword>
<dbReference type="SUPFAM" id="SSF51261">
    <property type="entry name" value="Duplicated hybrid motif"/>
    <property type="match status" value="1"/>
</dbReference>